<protein>
    <submittedName>
        <fullName evidence="1">Tail fiber assembly protein</fullName>
    </submittedName>
</protein>
<dbReference type="RefSeq" id="WP_168361188.1">
    <property type="nucleotide sequence ID" value="NZ_CP033622.1"/>
</dbReference>
<gene>
    <name evidence="1" type="ORF">DWG24_00925</name>
</gene>
<organism evidence="1 2">
    <name type="scientific">Dickeya zeae</name>
    <dbReference type="NCBI Taxonomy" id="204042"/>
    <lineage>
        <taxon>Bacteria</taxon>
        <taxon>Pseudomonadati</taxon>
        <taxon>Pseudomonadota</taxon>
        <taxon>Gammaproteobacteria</taxon>
        <taxon>Enterobacterales</taxon>
        <taxon>Pectobacteriaceae</taxon>
        <taxon>Dickeya</taxon>
    </lineage>
</organism>
<dbReference type="InterPro" id="IPR051220">
    <property type="entry name" value="TFA_Chaperone"/>
</dbReference>
<accession>A0AAE6YVR1</accession>
<dbReference type="Proteomes" id="UP000500801">
    <property type="component" value="Chromosome"/>
</dbReference>
<dbReference type="AlphaFoldDB" id="A0AAE6YVR1"/>
<evidence type="ECO:0000313" key="1">
    <source>
        <dbReference type="EMBL" id="QIZ49451.1"/>
    </source>
</evidence>
<dbReference type="PANTHER" id="PTHR34413">
    <property type="entry name" value="PROPHAGE TAIL FIBER ASSEMBLY PROTEIN HOMOLOG TFAE-RELATED-RELATED"/>
    <property type="match status" value="1"/>
</dbReference>
<reference evidence="1 2" key="1">
    <citation type="submission" date="2018-11" db="EMBL/GenBank/DDBJ databases">
        <title>Complete genome sequence of Dickeya zeae strain CE1 infecting Canna edulis Ker-Gawl. in China.</title>
        <authorList>
            <person name="Zhang J."/>
            <person name="Lin B."/>
            <person name="Shen H."/>
            <person name="Jiang S."/>
            <person name="Pu X."/>
            <person name="Sun D."/>
        </authorList>
    </citation>
    <scope>NUCLEOTIDE SEQUENCE [LARGE SCALE GENOMIC DNA]</scope>
    <source>
        <strain evidence="1 2">CE1</strain>
    </source>
</reference>
<evidence type="ECO:0000313" key="2">
    <source>
        <dbReference type="Proteomes" id="UP000500801"/>
    </source>
</evidence>
<proteinExistence type="predicted"/>
<dbReference type="PANTHER" id="PTHR34413:SF2">
    <property type="entry name" value="PROPHAGE TAIL FIBER ASSEMBLY PROTEIN HOMOLOG TFAE-RELATED"/>
    <property type="match status" value="1"/>
</dbReference>
<dbReference type="Pfam" id="PF02413">
    <property type="entry name" value="Caudo_TAP"/>
    <property type="match status" value="1"/>
</dbReference>
<dbReference type="EMBL" id="CP033622">
    <property type="protein sequence ID" value="QIZ49451.1"/>
    <property type="molecule type" value="Genomic_DNA"/>
</dbReference>
<sequence length="207" mass="23277">MTISKQDVRAVLAAEGLATQAGWLRVYHVDVLTREFDGYSDEYLMVGTGIPAHSYADEPPQPEVEGGQALRRSADGLQWEWVPDLRGQTAYDTQTRQPQVVSELGALPANLTLLPPASAFDRWEGAQWVTDTAAYQASLAQSARQEYDARRQIAHDRIRELTYAQELDIATEQETETLKSWKIYLVQLSRVDLSHTPDIDWPTPPSH</sequence>
<name>A0AAE6YVR1_9GAMM</name>
<dbReference type="InterPro" id="IPR003458">
    <property type="entry name" value="Phage_T4_Gp38_tail_assem"/>
</dbReference>